<dbReference type="KEGG" id="fcy:FRACYDRAFT_239485"/>
<dbReference type="InParanoid" id="A0A1E7FFD9"/>
<keyword evidence="2" id="KW-1185">Reference proteome</keyword>
<dbReference type="AlphaFoldDB" id="A0A1E7FFD9"/>
<dbReference type="Proteomes" id="UP000095751">
    <property type="component" value="Unassembled WGS sequence"/>
</dbReference>
<reference evidence="1 2" key="1">
    <citation type="submission" date="2016-09" db="EMBL/GenBank/DDBJ databases">
        <title>Extensive genetic diversity and differential bi-allelic expression allows diatom success in the polar Southern Ocean.</title>
        <authorList>
            <consortium name="DOE Joint Genome Institute"/>
            <person name="Mock T."/>
            <person name="Otillar R.P."/>
            <person name="Strauss J."/>
            <person name="Dupont C."/>
            <person name="Frickenhaus S."/>
            <person name="Maumus F."/>
            <person name="Mcmullan M."/>
            <person name="Sanges R."/>
            <person name="Schmutz J."/>
            <person name="Toseland A."/>
            <person name="Valas R."/>
            <person name="Veluchamy A."/>
            <person name="Ward B.J."/>
            <person name="Allen A."/>
            <person name="Barry K."/>
            <person name="Falciatore A."/>
            <person name="Ferrante M."/>
            <person name="Fortunato A.E."/>
            <person name="Gloeckner G."/>
            <person name="Gruber A."/>
            <person name="Hipkin R."/>
            <person name="Janech M."/>
            <person name="Kroth P."/>
            <person name="Leese F."/>
            <person name="Lindquist E."/>
            <person name="Lyon B.R."/>
            <person name="Martin J."/>
            <person name="Mayer C."/>
            <person name="Parker M."/>
            <person name="Quesneville H."/>
            <person name="Raymond J."/>
            <person name="Uhlig C."/>
            <person name="Valentin K.U."/>
            <person name="Worden A.Z."/>
            <person name="Armbrust E.V."/>
            <person name="Bowler C."/>
            <person name="Green B."/>
            <person name="Moulton V."/>
            <person name="Van Oosterhout C."/>
            <person name="Grigoriev I."/>
        </authorList>
    </citation>
    <scope>NUCLEOTIDE SEQUENCE [LARGE SCALE GENOMIC DNA]</scope>
    <source>
        <strain evidence="1 2">CCMP1102</strain>
    </source>
</reference>
<organism evidence="1 2">
    <name type="scientific">Fragilariopsis cylindrus CCMP1102</name>
    <dbReference type="NCBI Taxonomy" id="635003"/>
    <lineage>
        <taxon>Eukaryota</taxon>
        <taxon>Sar</taxon>
        <taxon>Stramenopiles</taxon>
        <taxon>Ochrophyta</taxon>
        <taxon>Bacillariophyta</taxon>
        <taxon>Bacillariophyceae</taxon>
        <taxon>Bacillariophycidae</taxon>
        <taxon>Bacillariales</taxon>
        <taxon>Bacillariaceae</taxon>
        <taxon>Fragilariopsis</taxon>
    </lineage>
</organism>
<name>A0A1E7FFD9_9STRA</name>
<dbReference type="EMBL" id="KV784358">
    <property type="protein sequence ID" value="OEU16891.1"/>
    <property type="molecule type" value="Genomic_DNA"/>
</dbReference>
<evidence type="ECO:0000313" key="1">
    <source>
        <dbReference type="EMBL" id="OEU16891.1"/>
    </source>
</evidence>
<evidence type="ECO:0000313" key="2">
    <source>
        <dbReference type="Proteomes" id="UP000095751"/>
    </source>
</evidence>
<gene>
    <name evidence="1" type="ORF">FRACYDRAFT_239485</name>
</gene>
<proteinExistence type="predicted"/>
<sequence length="190" mass="21690">MGDNSGPNADYDFYFEDEALLYPSFTTPHKQYPIWRKQYPATTTLTPRKFVFRPSVTPFHDEPICDMVPIIKRSYSVNLSPGSNGTGRTSNCTFEDNDLDSCSSSLAYSMDSADMDMGHMLVDYQDSFDVHASKDYQDSINVHASNEEDANEKFDHCLRPLAWAISLIQQSFKKIRSTQGNDFNNKNRRP</sequence>
<protein>
    <submittedName>
        <fullName evidence="1">Uncharacterized protein</fullName>
    </submittedName>
</protein>
<accession>A0A1E7FFD9</accession>